<dbReference type="AlphaFoldDB" id="A0A3M7Q528"/>
<evidence type="ECO:0000313" key="2">
    <source>
        <dbReference type="Proteomes" id="UP000276133"/>
    </source>
</evidence>
<sequence length="66" mass="8063">MDSLDFLIIYNPVNLSKYFKEKQILHFFNQNPHFFGRNATHSRPFMKALVQFYRICRDLADWHTLK</sequence>
<comment type="caution">
    <text evidence="1">The sequence shown here is derived from an EMBL/GenBank/DDBJ whole genome shotgun (WGS) entry which is preliminary data.</text>
</comment>
<gene>
    <name evidence="1" type="ORF">BpHYR1_026063</name>
</gene>
<reference evidence="1 2" key="1">
    <citation type="journal article" date="2018" name="Sci. Rep.">
        <title>Genomic signatures of local adaptation to the degree of environmental predictability in rotifers.</title>
        <authorList>
            <person name="Franch-Gras L."/>
            <person name="Hahn C."/>
            <person name="Garcia-Roger E.M."/>
            <person name="Carmona M.J."/>
            <person name="Serra M."/>
            <person name="Gomez A."/>
        </authorList>
    </citation>
    <scope>NUCLEOTIDE SEQUENCE [LARGE SCALE GENOMIC DNA]</scope>
    <source>
        <strain evidence="1">HYR1</strain>
    </source>
</reference>
<evidence type="ECO:0000313" key="1">
    <source>
        <dbReference type="EMBL" id="RNA06058.1"/>
    </source>
</evidence>
<accession>A0A3M7Q528</accession>
<proteinExistence type="predicted"/>
<organism evidence="1 2">
    <name type="scientific">Brachionus plicatilis</name>
    <name type="common">Marine rotifer</name>
    <name type="synonym">Brachionus muelleri</name>
    <dbReference type="NCBI Taxonomy" id="10195"/>
    <lineage>
        <taxon>Eukaryota</taxon>
        <taxon>Metazoa</taxon>
        <taxon>Spiralia</taxon>
        <taxon>Gnathifera</taxon>
        <taxon>Rotifera</taxon>
        <taxon>Eurotatoria</taxon>
        <taxon>Monogononta</taxon>
        <taxon>Pseudotrocha</taxon>
        <taxon>Ploima</taxon>
        <taxon>Brachionidae</taxon>
        <taxon>Brachionus</taxon>
    </lineage>
</organism>
<dbReference type="EMBL" id="REGN01007507">
    <property type="protein sequence ID" value="RNA06058.1"/>
    <property type="molecule type" value="Genomic_DNA"/>
</dbReference>
<dbReference type="Proteomes" id="UP000276133">
    <property type="component" value="Unassembled WGS sequence"/>
</dbReference>
<name>A0A3M7Q528_BRAPC</name>
<protein>
    <submittedName>
        <fullName evidence="1">Uncharacterized protein</fullName>
    </submittedName>
</protein>
<keyword evidence="2" id="KW-1185">Reference proteome</keyword>